<name>A0A6M8SUK5_9NEIS</name>
<dbReference type="Pfam" id="PF00308">
    <property type="entry name" value="Bac_DnaA"/>
    <property type="match status" value="1"/>
</dbReference>
<feature type="domain" description="Chromosomal replication initiator protein DnaA ATPAse" evidence="1">
    <location>
        <begin position="86"/>
        <end position="148"/>
    </location>
</feature>
<protein>
    <submittedName>
        <fullName evidence="3">DnaA regulatory inactivator Hda</fullName>
    </submittedName>
</protein>
<gene>
    <name evidence="3" type="primary">hda</name>
    <name evidence="3" type="ORF">HQN60_01720</name>
</gene>
<dbReference type="InterPro" id="IPR013317">
    <property type="entry name" value="DnaA_dom"/>
</dbReference>
<dbReference type="AlphaFoldDB" id="A0A6M8SUK5"/>
<dbReference type="SUPFAM" id="SSF52540">
    <property type="entry name" value="P-loop containing nucleoside triphosphate hydrolases"/>
    <property type="match status" value="1"/>
</dbReference>
<dbReference type="Gene3D" id="3.40.50.300">
    <property type="entry name" value="P-loop containing nucleotide triphosphate hydrolases"/>
    <property type="match status" value="1"/>
</dbReference>
<evidence type="ECO:0000313" key="4">
    <source>
        <dbReference type="Proteomes" id="UP000504844"/>
    </source>
</evidence>
<dbReference type="GO" id="GO:0005886">
    <property type="term" value="C:plasma membrane"/>
    <property type="evidence" value="ECO:0007669"/>
    <property type="project" value="TreeGrafter"/>
</dbReference>
<dbReference type="RefSeq" id="WP_173532067.1">
    <property type="nucleotide sequence ID" value="NZ_CP054143.1"/>
</dbReference>
<sequence length="224" mass="25312">MNQLVLDLHLPQPKSFDDFVRGENAELLFQLSQWASGDRTVRAIYIWGEQGAGKSYLLAAAKERLIDAHTVYLVNAKRDMLPQTLPSDAALIVDNVENLDAEQQIVLFDHYNTLREGNGRILVSGHLPPMLLPLRDDLTTRLGWGLIYQLKTLSDTDKAAALQRHARSLGFELSEELVDYLMRHAERDLPNLYRQIDSINALSLSKQRPVTIALLREALKNESA</sequence>
<dbReference type="InterPro" id="IPR055199">
    <property type="entry name" value="Hda_lid"/>
</dbReference>
<dbReference type="InterPro" id="IPR027417">
    <property type="entry name" value="P-loop_NTPase"/>
</dbReference>
<evidence type="ECO:0000259" key="1">
    <source>
        <dbReference type="Pfam" id="PF00308"/>
    </source>
</evidence>
<dbReference type="GO" id="GO:0006270">
    <property type="term" value="P:DNA replication initiation"/>
    <property type="evidence" value="ECO:0007669"/>
    <property type="project" value="TreeGrafter"/>
</dbReference>
<keyword evidence="4" id="KW-1185">Reference proteome</keyword>
<organism evidence="3 4">
    <name type="scientific">Deefgea piscis</name>
    <dbReference type="NCBI Taxonomy" id="2739061"/>
    <lineage>
        <taxon>Bacteria</taxon>
        <taxon>Pseudomonadati</taxon>
        <taxon>Pseudomonadota</taxon>
        <taxon>Betaproteobacteria</taxon>
        <taxon>Neisseriales</taxon>
        <taxon>Chitinibacteraceae</taxon>
        <taxon>Deefgea</taxon>
    </lineage>
</organism>
<proteinExistence type="predicted"/>
<dbReference type="PANTHER" id="PTHR30050:SF5">
    <property type="entry name" value="DNAA REGULATORY INACTIVATOR HDA"/>
    <property type="match status" value="1"/>
</dbReference>
<feature type="domain" description="Hda lid" evidence="2">
    <location>
        <begin position="155"/>
        <end position="219"/>
    </location>
</feature>
<dbReference type="PANTHER" id="PTHR30050">
    <property type="entry name" value="CHROMOSOMAL REPLICATION INITIATOR PROTEIN DNAA"/>
    <property type="match status" value="1"/>
</dbReference>
<dbReference type="KEGG" id="dee:HQN60_01720"/>
<accession>A0A6M8SUK5</accession>
<dbReference type="EMBL" id="CP054143">
    <property type="protein sequence ID" value="QKJ65557.1"/>
    <property type="molecule type" value="Genomic_DNA"/>
</dbReference>
<dbReference type="GO" id="GO:0003688">
    <property type="term" value="F:DNA replication origin binding"/>
    <property type="evidence" value="ECO:0007669"/>
    <property type="project" value="TreeGrafter"/>
</dbReference>
<evidence type="ECO:0000259" key="2">
    <source>
        <dbReference type="Pfam" id="PF22688"/>
    </source>
</evidence>
<dbReference type="Pfam" id="PF22688">
    <property type="entry name" value="Hda_lid"/>
    <property type="match status" value="1"/>
</dbReference>
<dbReference type="Gene3D" id="1.10.8.60">
    <property type="match status" value="1"/>
</dbReference>
<reference evidence="3 4" key="1">
    <citation type="submission" date="2020-05" db="EMBL/GenBank/DDBJ databases">
        <title>Complete genome sequence of Deefgea sp. D17.</title>
        <authorList>
            <person name="Bae J.-W."/>
            <person name="Han J.E."/>
        </authorList>
    </citation>
    <scope>NUCLEOTIDE SEQUENCE [LARGE SCALE GENOMIC DNA]</scope>
    <source>
        <strain evidence="3 4">D17</strain>
    </source>
</reference>
<evidence type="ECO:0000313" key="3">
    <source>
        <dbReference type="EMBL" id="QKJ65557.1"/>
    </source>
</evidence>
<dbReference type="Proteomes" id="UP000504844">
    <property type="component" value="Chromosome"/>
</dbReference>
<dbReference type="InterPro" id="IPR017788">
    <property type="entry name" value="Hda"/>
</dbReference>
<dbReference type="NCBIfam" id="TIGR03420">
    <property type="entry name" value="DnaA_homol_Hda"/>
    <property type="match status" value="1"/>
</dbReference>
<dbReference type="GO" id="GO:0032297">
    <property type="term" value="P:negative regulation of DNA-templated DNA replication initiation"/>
    <property type="evidence" value="ECO:0007669"/>
    <property type="project" value="InterPro"/>
</dbReference>